<evidence type="ECO:0000256" key="6">
    <source>
        <dbReference type="ARBA" id="ARBA00022825"/>
    </source>
</evidence>
<dbReference type="InterPro" id="IPR050127">
    <property type="entry name" value="Serine_Proteases_S1"/>
</dbReference>
<protein>
    <recommendedName>
        <fullName evidence="10">trypsin</fullName>
        <ecNumber evidence="10">3.4.21.4</ecNumber>
    </recommendedName>
</protein>
<keyword evidence="3" id="KW-0645">Protease</keyword>
<keyword evidence="8" id="KW-0325">Glycoprotein</keyword>
<keyword evidence="5" id="KW-0378">Hydrolase</keyword>
<evidence type="ECO:0000256" key="4">
    <source>
        <dbReference type="ARBA" id="ARBA00022729"/>
    </source>
</evidence>
<dbReference type="FunFam" id="2.40.10.10:FF:000054">
    <property type="entry name" value="Complement C1r subcomponent"/>
    <property type="match status" value="1"/>
</dbReference>
<sequence length="344" mass="37163">MCFGCVLFYSNNGPNVESEPLLRGKVTFCSFPDPPDCGRPMVSIEIHQRILGGEVAPNGTFPWQILLSVEGGQAGGMVIGDRWILTAAHGLVHQHNNQVIKKSEVKVAYVGYNNVKNLLRSPPLKVASLHPHPGYNNTDGLSFNHDIALIKLQHPLTFNSSIMRVAPLPTLPGEMQGAKFKIQKLDQDKGPMLAPGINGALSFSLGLSLPPSLSWVSGFGLKDDDEMSSNLRYVRIPLVDQVKCRSSIDEVRKKKRETPDLTDGMFCAGLPEGGKDTCAGDGGGPYVLKYGGVFWAAGIASWGIGCGEPVYKTLGTPALSMTYSAFGKYLDPLTFSKCYVSALF</sequence>
<evidence type="ECO:0000256" key="1">
    <source>
        <dbReference type="ARBA" id="ARBA00004613"/>
    </source>
</evidence>
<keyword evidence="13" id="KW-1185">Reference proteome</keyword>
<name>A0A4W5N2G8_9TELE</name>
<evidence type="ECO:0000256" key="10">
    <source>
        <dbReference type="ARBA" id="ARBA00038868"/>
    </source>
</evidence>
<comment type="catalytic activity">
    <reaction evidence="9">
        <text>Preferential cleavage: Arg-|-Xaa, Lys-|-Xaa.</text>
        <dbReference type="EC" id="3.4.21.4"/>
    </reaction>
</comment>
<keyword evidence="2" id="KW-0964">Secreted</keyword>
<evidence type="ECO:0000313" key="12">
    <source>
        <dbReference type="Ensembl" id="ENSHHUP00000043834.1"/>
    </source>
</evidence>
<dbReference type="PANTHER" id="PTHR24264:SF69">
    <property type="entry name" value="TRYPSIN-3"/>
    <property type="match status" value="1"/>
</dbReference>
<keyword evidence="4" id="KW-0732">Signal</keyword>
<dbReference type="GO" id="GO:0005615">
    <property type="term" value="C:extracellular space"/>
    <property type="evidence" value="ECO:0007669"/>
    <property type="project" value="TreeGrafter"/>
</dbReference>
<organism evidence="12 13">
    <name type="scientific">Hucho hucho</name>
    <name type="common">huchen</name>
    <dbReference type="NCBI Taxonomy" id="62062"/>
    <lineage>
        <taxon>Eukaryota</taxon>
        <taxon>Metazoa</taxon>
        <taxon>Chordata</taxon>
        <taxon>Craniata</taxon>
        <taxon>Vertebrata</taxon>
        <taxon>Euteleostomi</taxon>
        <taxon>Actinopterygii</taxon>
        <taxon>Neopterygii</taxon>
        <taxon>Teleostei</taxon>
        <taxon>Protacanthopterygii</taxon>
        <taxon>Salmoniformes</taxon>
        <taxon>Salmonidae</taxon>
        <taxon>Salmoninae</taxon>
        <taxon>Hucho</taxon>
    </lineage>
</organism>
<reference evidence="12" key="3">
    <citation type="submission" date="2025-09" db="UniProtKB">
        <authorList>
            <consortium name="Ensembl"/>
        </authorList>
    </citation>
    <scope>IDENTIFICATION</scope>
</reference>
<evidence type="ECO:0000256" key="8">
    <source>
        <dbReference type="ARBA" id="ARBA00023180"/>
    </source>
</evidence>
<dbReference type="Gene3D" id="2.40.10.10">
    <property type="entry name" value="Trypsin-like serine proteases"/>
    <property type="match status" value="2"/>
</dbReference>
<evidence type="ECO:0000256" key="9">
    <source>
        <dbReference type="ARBA" id="ARBA00036320"/>
    </source>
</evidence>
<dbReference type="InterPro" id="IPR009003">
    <property type="entry name" value="Peptidase_S1_PA"/>
</dbReference>
<evidence type="ECO:0000256" key="5">
    <source>
        <dbReference type="ARBA" id="ARBA00022801"/>
    </source>
</evidence>
<comment type="subcellular location">
    <subcellularLocation>
        <location evidence="1">Secreted</location>
    </subcellularLocation>
</comment>
<feature type="domain" description="Peptidase S1" evidence="11">
    <location>
        <begin position="50"/>
        <end position="331"/>
    </location>
</feature>
<reference evidence="12" key="2">
    <citation type="submission" date="2025-08" db="UniProtKB">
        <authorList>
            <consortium name="Ensembl"/>
        </authorList>
    </citation>
    <scope>IDENTIFICATION</scope>
</reference>
<evidence type="ECO:0000259" key="11">
    <source>
        <dbReference type="PROSITE" id="PS50240"/>
    </source>
</evidence>
<dbReference type="InterPro" id="IPR043504">
    <property type="entry name" value="Peptidase_S1_PA_chymotrypsin"/>
</dbReference>
<dbReference type="InterPro" id="IPR001314">
    <property type="entry name" value="Peptidase_S1A"/>
</dbReference>
<dbReference type="GO" id="GO:0006508">
    <property type="term" value="P:proteolysis"/>
    <property type="evidence" value="ECO:0007669"/>
    <property type="project" value="UniProtKB-KW"/>
</dbReference>
<dbReference type="CDD" id="cd00190">
    <property type="entry name" value="Tryp_SPc"/>
    <property type="match status" value="1"/>
</dbReference>
<evidence type="ECO:0000256" key="2">
    <source>
        <dbReference type="ARBA" id="ARBA00022525"/>
    </source>
</evidence>
<dbReference type="PANTHER" id="PTHR24264">
    <property type="entry name" value="TRYPSIN-RELATED"/>
    <property type="match status" value="1"/>
</dbReference>
<dbReference type="PRINTS" id="PR00722">
    <property type="entry name" value="CHYMOTRYPSIN"/>
</dbReference>
<dbReference type="InterPro" id="IPR001254">
    <property type="entry name" value="Trypsin_dom"/>
</dbReference>
<evidence type="ECO:0000256" key="7">
    <source>
        <dbReference type="ARBA" id="ARBA00023157"/>
    </source>
</evidence>
<dbReference type="AlphaFoldDB" id="A0A4W5N2G8"/>
<dbReference type="GeneTree" id="ENSGT00940000157473"/>
<evidence type="ECO:0000256" key="3">
    <source>
        <dbReference type="ARBA" id="ARBA00022670"/>
    </source>
</evidence>
<evidence type="ECO:0000313" key="13">
    <source>
        <dbReference type="Proteomes" id="UP000314982"/>
    </source>
</evidence>
<dbReference type="GO" id="GO:0004252">
    <property type="term" value="F:serine-type endopeptidase activity"/>
    <property type="evidence" value="ECO:0007669"/>
    <property type="project" value="UniProtKB-EC"/>
</dbReference>
<dbReference type="SUPFAM" id="SSF50494">
    <property type="entry name" value="Trypsin-like serine proteases"/>
    <property type="match status" value="1"/>
</dbReference>
<dbReference type="Pfam" id="PF00089">
    <property type="entry name" value="Trypsin"/>
    <property type="match status" value="2"/>
</dbReference>
<dbReference type="EC" id="3.4.21.4" evidence="10"/>
<dbReference type="Proteomes" id="UP000314982">
    <property type="component" value="Unassembled WGS sequence"/>
</dbReference>
<dbReference type="PROSITE" id="PS50240">
    <property type="entry name" value="TRYPSIN_DOM"/>
    <property type="match status" value="1"/>
</dbReference>
<accession>A0A4W5N2G8</accession>
<proteinExistence type="predicted"/>
<keyword evidence="6" id="KW-0720">Serine protease</keyword>
<keyword evidence="7" id="KW-1015">Disulfide bond</keyword>
<dbReference type="Ensembl" id="ENSHHUT00000045477.1">
    <property type="protein sequence ID" value="ENSHHUP00000043834.1"/>
    <property type="gene ID" value="ENSHHUG00000026891.1"/>
</dbReference>
<dbReference type="SMART" id="SM00020">
    <property type="entry name" value="Tryp_SPc"/>
    <property type="match status" value="1"/>
</dbReference>
<reference evidence="13" key="1">
    <citation type="submission" date="2018-06" db="EMBL/GenBank/DDBJ databases">
        <title>Genome assembly of Danube salmon.</title>
        <authorList>
            <person name="Macqueen D.J."/>
            <person name="Gundappa M.K."/>
        </authorList>
    </citation>
    <scope>NUCLEOTIDE SEQUENCE [LARGE SCALE GENOMIC DNA]</scope>
</reference>